<name>A0A2D3NE60_PREIN</name>
<keyword evidence="2" id="KW-1133">Transmembrane helix</keyword>
<feature type="transmembrane region" description="Helical" evidence="2">
    <location>
        <begin position="80"/>
        <end position="99"/>
    </location>
</feature>
<evidence type="ECO:0000313" key="4">
    <source>
        <dbReference type="Proteomes" id="UP000229323"/>
    </source>
</evidence>
<accession>A0A2D3NE60</accession>
<gene>
    <name evidence="3" type="ORF">CTM50_12110</name>
</gene>
<keyword evidence="2" id="KW-0472">Membrane</keyword>
<feature type="transmembrane region" description="Helical" evidence="2">
    <location>
        <begin position="138"/>
        <end position="158"/>
    </location>
</feature>
<reference evidence="3 4" key="1">
    <citation type="submission" date="2017-11" db="EMBL/GenBank/DDBJ databases">
        <title>Genome sequencing of Prevotella intermedia KCOM 2033.</title>
        <authorList>
            <person name="Kook J.-K."/>
            <person name="Park S.-N."/>
            <person name="Lim Y.K."/>
        </authorList>
    </citation>
    <scope>NUCLEOTIDE SEQUENCE [LARGE SCALE GENOMIC DNA]</scope>
    <source>
        <strain evidence="3 4">KCOM 2033</strain>
    </source>
</reference>
<feature type="transmembrane region" description="Helical" evidence="2">
    <location>
        <begin position="165"/>
        <end position="181"/>
    </location>
</feature>
<keyword evidence="2" id="KW-0812">Transmembrane</keyword>
<feature type="transmembrane region" description="Helical" evidence="2">
    <location>
        <begin position="193"/>
        <end position="208"/>
    </location>
</feature>
<dbReference type="AlphaFoldDB" id="A0A2D3NE60"/>
<organism evidence="3 4">
    <name type="scientific">Prevotella intermedia</name>
    <dbReference type="NCBI Taxonomy" id="28131"/>
    <lineage>
        <taxon>Bacteria</taxon>
        <taxon>Pseudomonadati</taxon>
        <taxon>Bacteroidota</taxon>
        <taxon>Bacteroidia</taxon>
        <taxon>Bacteroidales</taxon>
        <taxon>Prevotellaceae</taxon>
        <taxon>Prevotella</taxon>
    </lineage>
</organism>
<feature type="transmembrane region" description="Helical" evidence="2">
    <location>
        <begin position="56"/>
        <end position="74"/>
    </location>
</feature>
<proteinExistence type="predicted"/>
<feature type="region of interest" description="Disordered" evidence="1">
    <location>
        <begin position="1"/>
        <end position="21"/>
    </location>
</feature>
<dbReference type="EMBL" id="CP024696">
    <property type="protein sequence ID" value="ATV53697.1"/>
    <property type="molecule type" value="Genomic_DNA"/>
</dbReference>
<feature type="compositionally biased region" description="Basic and acidic residues" evidence="1">
    <location>
        <begin position="9"/>
        <end position="21"/>
    </location>
</feature>
<protein>
    <submittedName>
        <fullName evidence="3">Uncharacterized protein</fullName>
    </submittedName>
</protein>
<evidence type="ECO:0000313" key="3">
    <source>
        <dbReference type="EMBL" id="ATV53697.1"/>
    </source>
</evidence>
<evidence type="ECO:0000256" key="1">
    <source>
        <dbReference type="SAM" id="MobiDB-lite"/>
    </source>
</evidence>
<feature type="transmembrane region" description="Helical" evidence="2">
    <location>
        <begin position="114"/>
        <end position="132"/>
    </location>
</feature>
<dbReference type="Proteomes" id="UP000229323">
    <property type="component" value="Chromosome"/>
</dbReference>
<sequence>MNMENITEDTEKVMKEASNETTQEKEMGVAESIATIKTIKKVIESTDGINSKLPRFIAVWSALTLVLYAMSYFVGSWITYLYSIAPLIAWSTFGFTYIIKKKRLATYSIVERRILTVWTCIALFTVVLSAFPKDENHLISFGFTVFGIALAGLCLRTVERSNTMSVGYYIFLIYYGMFLIIEGNFELATREKILFPLFLLFILLDSFIDSNDISYRKRGTKV</sequence>
<evidence type="ECO:0000256" key="2">
    <source>
        <dbReference type="SAM" id="Phobius"/>
    </source>
</evidence>